<dbReference type="Gene3D" id="3.30.530.20">
    <property type="match status" value="1"/>
</dbReference>
<feature type="domain" description="Activator of Hsp90 ATPase homologue 1/2-like C-terminal" evidence="2">
    <location>
        <begin position="21"/>
        <end position="136"/>
    </location>
</feature>
<sequence length="147" mass="16813">MIADPQLDPAAVELGGFYRQPPHAVWRALTEPDLLARWLLRPTGFAAAVGTHFRFTIADSAIDEIVCEVLVARPCEQLTYSWVYPQAEHPARWIVEWKLEPQGGGTRLLLTQKGFDIADRRQQMMRNAMERGWKRLVLPRLGDVIHQ</sequence>
<name>A0ABW1JW16_9NOCA</name>
<dbReference type="Proteomes" id="UP001596223">
    <property type="component" value="Unassembled WGS sequence"/>
</dbReference>
<dbReference type="EMBL" id="JBHSQN010000013">
    <property type="protein sequence ID" value="MFC6013370.1"/>
    <property type="molecule type" value="Genomic_DNA"/>
</dbReference>
<dbReference type="InterPro" id="IPR013538">
    <property type="entry name" value="ASHA1/2-like_C"/>
</dbReference>
<gene>
    <name evidence="3" type="ORF">ACFP3H_20130</name>
</gene>
<evidence type="ECO:0000313" key="4">
    <source>
        <dbReference type="Proteomes" id="UP001596223"/>
    </source>
</evidence>
<dbReference type="SUPFAM" id="SSF55961">
    <property type="entry name" value="Bet v1-like"/>
    <property type="match status" value="1"/>
</dbReference>
<evidence type="ECO:0000256" key="1">
    <source>
        <dbReference type="ARBA" id="ARBA00006817"/>
    </source>
</evidence>
<proteinExistence type="inferred from homology"/>
<reference evidence="4" key="1">
    <citation type="journal article" date="2019" name="Int. J. Syst. Evol. Microbiol.">
        <title>The Global Catalogue of Microorganisms (GCM) 10K type strain sequencing project: providing services to taxonomists for standard genome sequencing and annotation.</title>
        <authorList>
            <consortium name="The Broad Institute Genomics Platform"/>
            <consortium name="The Broad Institute Genome Sequencing Center for Infectious Disease"/>
            <person name="Wu L."/>
            <person name="Ma J."/>
        </authorList>
    </citation>
    <scope>NUCLEOTIDE SEQUENCE [LARGE SCALE GENOMIC DNA]</scope>
    <source>
        <strain evidence="4">CCUG 36956</strain>
    </source>
</reference>
<comment type="similarity">
    <text evidence="1">Belongs to the AHA1 family.</text>
</comment>
<protein>
    <submittedName>
        <fullName evidence="3">SRPBCC domain-containing protein</fullName>
    </submittedName>
</protein>
<evidence type="ECO:0000313" key="3">
    <source>
        <dbReference type="EMBL" id="MFC6013370.1"/>
    </source>
</evidence>
<comment type="caution">
    <text evidence="3">The sequence shown here is derived from an EMBL/GenBank/DDBJ whole genome shotgun (WGS) entry which is preliminary data.</text>
</comment>
<dbReference type="RefSeq" id="WP_378608294.1">
    <property type="nucleotide sequence ID" value="NZ_JBHSQN010000013.1"/>
</dbReference>
<evidence type="ECO:0000259" key="2">
    <source>
        <dbReference type="Pfam" id="PF08327"/>
    </source>
</evidence>
<accession>A0ABW1JW16</accession>
<dbReference type="CDD" id="cd07814">
    <property type="entry name" value="SRPBCC_CalC_Aha1-like"/>
    <property type="match status" value="1"/>
</dbReference>
<dbReference type="InterPro" id="IPR023393">
    <property type="entry name" value="START-like_dom_sf"/>
</dbReference>
<organism evidence="3 4">
    <name type="scientific">Nocardia lasii</name>
    <dbReference type="NCBI Taxonomy" id="1616107"/>
    <lineage>
        <taxon>Bacteria</taxon>
        <taxon>Bacillati</taxon>
        <taxon>Actinomycetota</taxon>
        <taxon>Actinomycetes</taxon>
        <taxon>Mycobacteriales</taxon>
        <taxon>Nocardiaceae</taxon>
        <taxon>Nocardia</taxon>
    </lineage>
</organism>
<keyword evidence="4" id="KW-1185">Reference proteome</keyword>
<dbReference type="Pfam" id="PF08327">
    <property type="entry name" value="AHSA1"/>
    <property type="match status" value="1"/>
</dbReference>